<evidence type="ECO:0000256" key="8">
    <source>
        <dbReference type="ARBA" id="ARBA00023235"/>
    </source>
</evidence>
<evidence type="ECO:0000256" key="1">
    <source>
        <dbReference type="ARBA" id="ARBA00001164"/>
    </source>
</evidence>
<comment type="pathway">
    <text evidence="2 9">Amino-acid biosynthesis; L-tryptophan biosynthesis; L-tryptophan from chorismate: step 3/5.</text>
</comment>
<keyword evidence="8 9" id="KW-0413">Isomerase</keyword>
<name>A0A4Q6XTF1_9SPHI</name>
<dbReference type="InterPro" id="IPR013785">
    <property type="entry name" value="Aldolase_TIM"/>
</dbReference>
<dbReference type="PANTHER" id="PTHR42894:SF1">
    <property type="entry name" value="N-(5'-PHOSPHORIBOSYL)ANTHRANILATE ISOMERASE"/>
    <property type="match status" value="1"/>
</dbReference>
<dbReference type="InterPro" id="IPR011060">
    <property type="entry name" value="RibuloseP-bd_barrel"/>
</dbReference>
<comment type="caution">
    <text evidence="11">The sequence shown here is derived from an EMBL/GenBank/DDBJ whole genome shotgun (WGS) entry which is preliminary data.</text>
</comment>
<dbReference type="AlphaFoldDB" id="A0A4Q6XTF1"/>
<dbReference type="OrthoDB" id="9786954at2"/>
<keyword evidence="6 9" id="KW-0822">Tryptophan biosynthesis</keyword>
<dbReference type="CDD" id="cd00405">
    <property type="entry name" value="PRAI"/>
    <property type="match status" value="1"/>
</dbReference>
<dbReference type="GO" id="GO:0004640">
    <property type="term" value="F:phosphoribosylanthranilate isomerase activity"/>
    <property type="evidence" value="ECO:0007669"/>
    <property type="project" value="UniProtKB-UniRule"/>
</dbReference>
<proteinExistence type="inferred from homology"/>
<accession>A0A4Q6XTF1</accession>
<comment type="similarity">
    <text evidence="9">Belongs to the TrpF family.</text>
</comment>
<dbReference type="EMBL" id="SGIT01000002">
    <property type="protein sequence ID" value="RZF59606.1"/>
    <property type="molecule type" value="Genomic_DNA"/>
</dbReference>
<organism evidence="11 12">
    <name type="scientific">Sphingobacterium corticibacterium</name>
    <dbReference type="NCBI Taxonomy" id="2484746"/>
    <lineage>
        <taxon>Bacteria</taxon>
        <taxon>Pseudomonadati</taxon>
        <taxon>Bacteroidota</taxon>
        <taxon>Sphingobacteriia</taxon>
        <taxon>Sphingobacteriales</taxon>
        <taxon>Sphingobacteriaceae</taxon>
        <taxon>Sphingobacterium</taxon>
    </lineage>
</organism>
<reference evidence="11 12" key="1">
    <citation type="submission" date="2019-02" db="EMBL/GenBank/DDBJ databases">
        <authorList>
            <person name="Li Y."/>
        </authorList>
    </citation>
    <scope>NUCLEOTIDE SEQUENCE [LARGE SCALE GENOMIC DNA]</scope>
    <source>
        <strain evidence="11 12">30C10-4-7</strain>
    </source>
</reference>
<keyword evidence="7 9" id="KW-0057">Aromatic amino acid biosynthesis</keyword>
<dbReference type="SUPFAM" id="SSF51366">
    <property type="entry name" value="Ribulose-phoshate binding barrel"/>
    <property type="match status" value="1"/>
</dbReference>
<dbReference type="InterPro" id="IPR001240">
    <property type="entry name" value="PRAI_dom"/>
</dbReference>
<evidence type="ECO:0000256" key="9">
    <source>
        <dbReference type="HAMAP-Rule" id="MF_00135"/>
    </source>
</evidence>
<dbReference type="UniPathway" id="UPA00035">
    <property type="reaction ID" value="UER00042"/>
</dbReference>
<evidence type="ECO:0000256" key="3">
    <source>
        <dbReference type="ARBA" id="ARBA00012572"/>
    </source>
</evidence>
<dbReference type="RefSeq" id="WP_130141525.1">
    <property type="nucleotide sequence ID" value="NZ_SGIT01000002.1"/>
</dbReference>
<evidence type="ECO:0000256" key="7">
    <source>
        <dbReference type="ARBA" id="ARBA00023141"/>
    </source>
</evidence>
<evidence type="ECO:0000256" key="6">
    <source>
        <dbReference type="ARBA" id="ARBA00022822"/>
    </source>
</evidence>
<evidence type="ECO:0000256" key="2">
    <source>
        <dbReference type="ARBA" id="ARBA00004664"/>
    </source>
</evidence>
<dbReference type="PANTHER" id="PTHR42894">
    <property type="entry name" value="N-(5'-PHOSPHORIBOSYL)ANTHRANILATE ISOMERASE"/>
    <property type="match status" value="1"/>
</dbReference>
<dbReference type="EC" id="5.3.1.24" evidence="3 9"/>
<dbReference type="Gene3D" id="3.20.20.70">
    <property type="entry name" value="Aldolase class I"/>
    <property type="match status" value="1"/>
</dbReference>
<evidence type="ECO:0000256" key="4">
    <source>
        <dbReference type="ARBA" id="ARBA00022272"/>
    </source>
</evidence>
<sequence length="206" mass="23162">MNHLKIKVCGMREPANIQALALLPIDYMGFIFYEKSARYTPNLPNISIPASIKKTGVFVNAEQAMIHKKIAQGLQAVQLHGQESPMYCEQVKTQRTEIIKAFGIDTSTSWESLAPYMGIVDYFLFDTSSPQHGGTGRSFNWELLKAYPYDVPYFLSGGLDLVNIPNALAIKDERLIGLDINSKFEVEPGIKDIDKLQKALKIIRHE</sequence>
<dbReference type="HAMAP" id="MF_00135">
    <property type="entry name" value="PRAI"/>
    <property type="match status" value="1"/>
</dbReference>
<evidence type="ECO:0000259" key="10">
    <source>
        <dbReference type="Pfam" id="PF00697"/>
    </source>
</evidence>
<feature type="domain" description="N-(5'phosphoribosyl) anthranilate isomerase (PRAI)" evidence="10">
    <location>
        <begin position="7"/>
        <end position="200"/>
    </location>
</feature>
<dbReference type="InterPro" id="IPR044643">
    <property type="entry name" value="TrpF_fam"/>
</dbReference>
<dbReference type="Proteomes" id="UP000292855">
    <property type="component" value="Unassembled WGS sequence"/>
</dbReference>
<dbReference type="Pfam" id="PF00697">
    <property type="entry name" value="PRAI"/>
    <property type="match status" value="1"/>
</dbReference>
<comment type="catalytic activity">
    <reaction evidence="1 9">
        <text>N-(5-phospho-beta-D-ribosyl)anthranilate = 1-(2-carboxyphenylamino)-1-deoxy-D-ribulose 5-phosphate</text>
        <dbReference type="Rhea" id="RHEA:21540"/>
        <dbReference type="ChEBI" id="CHEBI:18277"/>
        <dbReference type="ChEBI" id="CHEBI:58613"/>
        <dbReference type="EC" id="5.3.1.24"/>
    </reaction>
</comment>
<keyword evidence="5 9" id="KW-0028">Amino-acid biosynthesis</keyword>
<gene>
    <name evidence="9" type="primary">trpF</name>
    <name evidence="11" type="ORF">EWE74_10615</name>
</gene>
<evidence type="ECO:0000256" key="5">
    <source>
        <dbReference type="ARBA" id="ARBA00022605"/>
    </source>
</evidence>
<evidence type="ECO:0000313" key="11">
    <source>
        <dbReference type="EMBL" id="RZF59606.1"/>
    </source>
</evidence>
<keyword evidence="12" id="KW-1185">Reference proteome</keyword>
<dbReference type="GO" id="GO:0000162">
    <property type="term" value="P:L-tryptophan biosynthetic process"/>
    <property type="evidence" value="ECO:0007669"/>
    <property type="project" value="UniProtKB-UniRule"/>
</dbReference>
<protein>
    <recommendedName>
        <fullName evidence="4 9">N-(5'-phosphoribosyl)anthranilate isomerase</fullName>
        <shortName evidence="9">PRAI</shortName>
        <ecNumber evidence="3 9">5.3.1.24</ecNumber>
    </recommendedName>
</protein>
<evidence type="ECO:0000313" key="12">
    <source>
        <dbReference type="Proteomes" id="UP000292855"/>
    </source>
</evidence>